<evidence type="ECO:0000313" key="2">
    <source>
        <dbReference type="Proteomes" id="UP000019270"/>
    </source>
</evidence>
<dbReference type="AlphaFoldDB" id="W7L187"/>
<comment type="caution">
    <text evidence="1">The sequence shown here is derived from an EMBL/GenBank/DDBJ whole genome shotgun (WGS) entry which is preliminary data.</text>
</comment>
<dbReference type="Proteomes" id="UP000019270">
    <property type="component" value="Unassembled WGS sequence"/>
</dbReference>
<evidence type="ECO:0000313" key="1">
    <source>
        <dbReference type="EMBL" id="EWG08882.1"/>
    </source>
</evidence>
<proteinExistence type="predicted"/>
<accession>W7L187</accession>
<name>W7L187_CYTFI</name>
<dbReference type="EMBL" id="APVL01000027">
    <property type="protein sequence ID" value="EWG08882.1"/>
    <property type="molecule type" value="Genomic_DNA"/>
</dbReference>
<reference evidence="1 2" key="2">
    <citation type="journal article" date="2016" name="Sci. Rep.">
        <title>A novel serine protease, Sep1, from Bacillus firmus DS-1 has nematicidal activity and degrades multiple intestinal-associated nematode proteins.</title>
        <authorList>
            <person name="Geng C."/>
            <person name="Nie X."/>
            <person name="Tang Z."/>
            <person name="Zhang Y."/>
            <person name="Lin J."/>
            <person name="Sun M."/>
            <person name="Peng D."/>
        </authorList>
    </citation>
    <scope>NUCLEOTIDE SEQUENCE [LARGE SCALE GENOMIC DNA]</scope>
    <source>
        <strain evidence="1 2">DS1</strain>
    </source>
</reference>
<gene>
    <name evidence="1" type="ORF">PBF_21998</name>
</gene>
<organism evidence="1 2">
    <name type="scientific">Cytobacillus firmus DS1</name>
    <dbReference type="NCBI Taxonomy" id="1307436"/>
    <lineage>
        <taxon>Bacteria</taxon>
        <taxon>Bacillati</taxon>
        <taxon>Bacillota</taxon>
        <taxon>Bacilli</taxon>
        <taxon>Bacillales</taxon>
        <taxon>Bacillaceae</taxon>
        <taxon>Cytobacillus</taxon>
    </lineage>
</organism>
<dbReference type="PATRIC" id="fig|1307436.3.peg.4692"/>
<reference evidence="2" key="1">
    <citation type="submission" date="2013-03" db="EMBL/GenBank/DDBJ databases">
        <title>Draft genome sequence of Bacillus firmus DS1.</title>
        <authorList>
            <person name="Peng D."/>
            <person name="Zhu L."/>
            <person name="Sun M."/>
        </authorList>
    </citation>
    <scope>NUCLEOTIDE SEQUENCE [LARGE SCALE GENOMIC DNA]</scope>
    <source>
        <strain evidence="2">DS1</strain>
    </source>
</reference>
<protein>
    <submittedName>
        <fullName evidence="1">Uncharacterized protein</fullName>
    </submittedName>
</protein>
<dbReference type="RefSeq" id="WP_035332761.1">
    <property type="nucleotide sequence ID" value="NZ_APVL01000027.1"/>
</dbReference>
<sequence length="70" mass="8040">MSVREAYEIVIKTEVEKAIEEQGAKIPKKKIGELVTYLSNNPDFLEGISQCVEEDLEDYCENIDIFGIWD</sequence>